<keyword evidence="3" id="KW-1185">Reference proteome</keyword>
<feature type="compositionally biased region" description="Polar residues" evidence="1">
    <location>
        <begin position="496"/>
        <end position="521"/>
    </location>
</feature>
<dbReference type="Proteomes" id="UP000557509">
    <property type="component" value="Unassembled WGS sequence"/>
</dbReference>
<organism evidence="2 3">
    <name type="scientific">Toxoplasma gondii</name>
    <dbReference type="NCBI Taxonomy" id="5811"/>
    <lineage>
        <taxon>Eukaryota</taxon>
        <taxon>Sar</taxon>
        <taxon>Alveolata</taxon>
        <taxon>Apicomplexa</taxon>
        <taxon>Conoidasida</taxon>
        <taxon>Coccidia</taxon>
        <taxon>Eucoccidiorida</taxon>
        <taxon>Eimeriorina</taxon>
        <taxon>Sarcocystidae</taxon>
        <taxon>Toxoplasma</taxon>
    </lineage>
</organism>
<evidence type="ECO:0000256" key="1">
    <source>
        <dbReference type="SAM" id="MobiDB-lite"/>
    </source>
</evidence>
<name>A0A7J6K1X4_TOXGO</name>
<evidence type="ECO:0000313" key="2">
    <source>
        <dbReference type="EMBL" id="KAF4640869.1"/>
    </source>
</evidence>
<evidence type="ECO:0000313" key="3">
    <source>
        <dbReference type="Proteomes" id="UP000557509"/>
    </source>
</evidence>
<dbReference type="EMBL" id="JAAUHK010000195">
    <property type="protein sequence ID" value="KAF4640869.1"/>
    <property type="molecule type" value="Genomic_DNA"/>
</dbReference>
<feature type="compositionally biased region" description="Basic and acidic residues" evidence="1">
    <location>
        <begin position="461"/>
        <end position="474"/>
    </location>
</feature>
<sequence length="551" mass="60744">MHASAERQVSRLSLLSRGRCVNFKQRNFAHRKKHDITELTLNARASFNCFCAAYHGGLSFNSERHASLPTDDETEATMKEICEEFHSIFTELAQVSRNVIRAMQDQGFQKPVPREQVEAMLMQQMFRERLTAAEAAILARKQISKESLERACDLHKSKNESLRVYVDGLKAMYRDAVDGELPMLPGMTLPDEVTEDKILRVLEQIHKAKQARFQEVLGRGSASDTSTPTSPLAKQLQECNKKAEEEVLGKAEHAGLTEKILLHAVAVFSRRPQFKLKKQLLDEMHTEIIMALMNTRKKTDSSQQQRPAADTCIIAALHPKVEETTGEELPLRLQSCSDCGGCVVCLILRGEAGESEADSNRGGGADGNEVKDNAIRGGVSSLRELGEFCEAVDKMDHEDISFVYLTHNEACKMETEAMKTAAAKAEEVGAAYIFFQGADVYTLAPTLADLVQMVQQERENFTVRRSERPQEKETNAVTGEMKSSAAGANPRRDSSATRTEALSTVQTAEDSENIPSASTLDMSCPASDGVGVNEVTLNEGGSRKATLINLA</sequence>
<feature type="region of interest" description="Disordered" evidence="1">
    <location>
        <begin position="461"/>
        <end position="525"/>
    </location>
</feature>
<proteinExistence type="predicted"/>
<protein>
    <submittedName>
        <fullName evidence="2">Uncharacterized protein</fullName>
    </submittedName>
</protein>
<dbReference type="VEuPathDB" id="ToxoDB:TGME49_228770"/>
<gene>
    <name evidence="2" type="ORF">TGRH88_047950</name>
</gene>
<dbReference type="AlphaFoldDB" id="A0A7J6K1X4"/>
<comment type="caution">
    <text evidence="2">The sequence shown here is derived from an EMBL/GenBank/DDBJ whole genome shotgun (WGS) entry which is preliminary data.</text>
</comment>
<accession>A0A7J6K1X4</accession>
<reference evidence="2 3" key="1">
    <citation type="submission" date="2020-03" db="EMBL/GenBank/DDBJ databases">
        <title>Genome sequence of Toxoplasma gondii RH-88 strain.</title>
        <authorList>
            <person name="Lorenzi H.A."/>
            <person name="Venepally P."/>
            <person name="Rozenberg A."/>
            <person name="Sibley D."/>
        </authorList>
    </citation>
    <scope>NUCLEOTIDE SEQUENCE [LARGE SCALE GENOMIC DNA]</scope>
    <source>
        <strain evidence="2 3">RH-88</strain>
    </source>
</reference>